<dbReference type="Gene3D" id="4.10.60.10">
    <property type="entry name" value="Zinc finger, CCHC-type"/>
    <property type="match status" value="1"/>
</dbReference>
<reference evidence="3" key="1">
    <citation type="journal article" date="2022" name="Plant J.">
        <title>Strategies of tolerance reflected in two North American maple genomes.</title>
        <authorList>
            <person name="McEvoy S.L."/>
            <person name="Sezen U.U."/>
            <person name="Trouern-Trend A."/>
            <person name="McMahon S.M."/>
            <person name="Schaberg P.G."/>
            <person name="Yang J."/>
            <person name="Wegrzyn J.L."/>
            <person name="Swenson N.G."/>
        </authorList>
    </citation>
    <scope>NUCLEOTIDE SEQUENCE</scope>
    <source>
        <strain evidence="3">91603</strain>
    </source>
</reference>
<evidence type="ECO:0000259" key="2">
    <source>
        <dbReference type="SMART" id="SM00343"/>
    </source>
</evidence>
<organism evidence="3 4">
    <name type="scientific">Acer negundo</name>
    <name type="common">Box elder</name>
    <dbReference type="NCBI Taxonomy" id="4023"/>
    <lineage>
        <taxon>Eukaryota</taxon>
        <taxon>Viridiplantae</taxon>
        <taxon>Streptophyta</taxon>
        <taxon>Embryophyta</taxon>
        <taxon>Tracheophyta</taxon>
        <taxon>Spermatophyta</taxon>
        <taxon>Magnoliopsida</taxon>
        <taxon>eudicotyledons</taxon>
        <taxon>Gunneridae</taxon>
        <taxon>Pentapetalae</taxon>
        <taxon>rosids</taxon>
        <taxon>malvids</taxon>
        <taxon>Sapindales</taxon>
        <taxon>Sapindaceae</taxon>
        <taxon>Hippocastanoideae</taxon>
        <taxon>Acereae</taxon>
        <taxon>Acer</taxon>
    </lineage>
</organism>
<dbReference type="EMBL" id="JAJSOW010000003">
    <property type="protein sequence ID" value="KAI9195454.1"/>
    <property type="molecule type" value="Genomic_DNA"/>
</dbReference>
<dbReference type="InterPro" id="IPR036875">
    <property type="entry name" value="Znf_CCHC_sf"/>
</dbReference>
<comment type="caution">
    <text evidence="3">The sequence shown here is derived from an EMBL/GenBank/DDBJ whole genome shotgun (WGS) entry which is preliminary data.</text>
</comment>
<accession>A0AAD5JJP8</accession>
<evidence type="ECO:0000256" key="1">
    <source>
        <dbReference type="SAM" id="MobiDB-lite"/>
    </source>
</evidence>
<dbReference type="AlphaFoldDB" id="A0AAD5JJP8"/>
<protein>
    <recommendedName>
        <fullName evidence="2">CCHC-type domain-containing protein</fullName>
    </recommendedName>
</protein>
<feature type="domain" description="CCHC-type" evidence="2">
    <location>
        <begin position="255"/>
        <end position="271"/>
    </location>
</feature>
<dbReference type="PANTHER" id="PTHR35046">
    <property type="entry name" value="ZINC KNUCKLE (CCHC-TYPE) FAMILY PROTEIN"/>
    <property type="match status" value="1"/>
</dbReference>
<dbReference type="SMART" id="SM00343">
    <property type="entry name" value="ZnF_C2HC"/>
    <property type="match status" value="1"/>
</dbReference>
<dbReference type="Proteomes" id="UP001064489">
    <property type="component" value="Chromosome 1"/>
</dbReference>
<dbReference type="PANTHER" id="PTHR35046:SF26">
    <property type="entry name" value="RNA-DIRECTED DNA POLYMERASE"/>
    <property type="match status" value="1"/>
</dbReference>
<name>A0AAD5JJP8_ACENE</name>
<gene>
    <name evidence="3" type="ORF">LWI28_014976</name>
</gene>
<evidence type="ECO:0000313" key="3">
    <source>
        <dbReference type="EMBL" id="KAI9195454.1"/>
    </source>
</evidence>
<dbReference type="GO" id="GO:0008270">
    <property type="term" value="F:zinc ion binding"/>
    <property type="evidence" value="ECO:0007669"/>
    <property type="project" value="InterPro"/>
</dbReference>
<reference evidence="3" key="2">
    <citation type="submission" date="2023-02" db="EMBL/GenBank/DDBJ databases">
        <authorList>
            <person name="Swenson N.G."/>
            <person name="Wegrzyn J.L."/>
            <person name="Mcevoy S.L."/>
        </authorList>
    </citation>
    <scope>NUCLEOTIDE SEQUENCE</scope>
    <source>
        <strain evidence="3">91603</strain>
        <tissue evidence="3">Leaf</tissue>
    </source>
</reference>
<evidence type="ECO:0000313" key="4">
    <source>
        <dbReference type="Proteomes" id="UP001064489"/>
    </source>
</evidence>
<dbReference type="GO" id="GO:0003676">
    <property type="term" value="F:nucleic acid binding"/>
    <property type="evidence" value="ECO:0007669"/>
    <property type="project" value="InterPro"/>
</dbReference>
<feature type="region of interest" description="Disordered" evidence="1">
    <location>
        <begin position="1"/>
        <end position="21"/>
    </location>
</feature>
<proteinExistence type="predicted"/>
<dbReference type="SUPFAM" id="SSF57756">
    <property type="entry name" value="Retrovirus zinc finger-like domains"/>
    <property type="match status" value="1"/>
</dbReference>
<keyword evidence="4" id="KW-1185">Reference proteome</keyword>
<dbReference type="InterPro" id="IPR001878">
    <property type="entry name" value="Znf_CCHC"/>
</dbReference>
<sequence>MEQASHNLSSSNPPNEPTQTPINIQQQLDQLSQTLRTILHRLEVIEEHSTAGGGRGVGGDYQFRRPEIRQEPLDELTKRMKVEVADFLGRLDPNAFQDWVIALEGYFDWFSVPEDKKVRFVKVKLKGPARVWWSSVEEQLHRTHQASIVDWEEMKERLEIETETQSLVRYLNRLKTEIRREMLTARVYSVKEAYQLALQLERQATSSYQRRFQPIEFVSTRTTSTPNQKNVDKTVKGIVPEDTRSKAKLVGEGLQCYKCKGFGHFAVVCPARDKRVAYICEKELIAEEEVEPSSVYNA</sequence>